<dbReference type="EMBL" id="VUJX02000007">
    <property type="protein sequence ID" value="KAL0934121.1"/>
    <property type="molecule type" value="Genomic_DNA"/>
</dbReference>
<dbReference type="Proteomes" id="UP000805649">
    <property type="component" value="Unassembled WGS sequence"/>
</dbReference>
<protein>
    <submittedName>
        <fullName evidence="1">Uncharacterized protein</fullName>
    </submittedName>
</protein>
<evidence type="ECO:0000313" key="2">
    <source>
        <dbReference type="Proteomes" id="UP000805649"/>
    </source>
</evidence>
<proteinExistence type="predicted"/>
<sequence>MLSQPSQYLAVALRMLAATASAAPHEIETLQQPKETGACYNSRFTCAFQGCFAGWTCAQHLGDTSYCCVKWCKYRNPIGQVSQANPPSKKLLSKLRVLDIKTVISSLVRP</sequence>
<keyword evidence="2" id="KW-1185">Reference proteome</keyword>
<gene>
    <name evidence="1" type="ORF">CTRU02_210920</name>
</gene>
<reference evidence="1 2" key="1">
    <citation type="journal article" date="2020" name="Phytopathology">
        <title>Genome Sequence Resources of Colletotrichum truncatum, C. plurivorum, C. musicola, and C. sojae: Four Species Pathogenic to Soybean (Glycine max).</title>
        <authorList>
            <person name="Rogerio F."/>
            <person name="Boufleur T.R."/>
            <person name="Ciampi-Guillardi M."/>
            <person name="Sukno S.A."/>
            <person name="Thon M.R."/>
            <person name="Massola Junior N.S."/>
            <person name="Baroncelli R."/>
        </authorList>
    </citation>
    <scope>NUCLEOTIDE SEQUENCE [LARGE SCALE GENOMIC DNA]</scope>
    <source>
        <strain evidence="1 2">CMES1059</strain>
    </source>
</reference>
<organism evidence="1 2">
    <name type="scientific">Colletotrichum truncatum</name>
    <name type="common">Anthracnose fungus</name>
    <name type="synonym">Colletotrichum capsici</name>
    <dbReference type="NCBI Taxonomy" id="5467"/>
    <lineage>
        <taxon>Eukaryota</taxon>
        <taxon>Fungi</taxon>
        <taxon>Dikarya</taxon>
        <taxon>Ascomycota</taxon>
        <taxon>Pezizomycotina</taxon>
        <taxon>Sordariomycetes</taxon>
        <taxon>Hypocreomycetidae</taxon>
        <taxon>Glomerellales</taxon>
        <taxon>Glomerellaceae</taxon>
        <taxon>Colletotrichum</taxon>
        <taxon>Colletotrichum truncatum species complex</taxon>
    </lineage>
</organism>
<evidence type="ECO:0000313" key="1">
    <source>
        <dbReference type="EMBL" id="KAL0934121.1"/>
    </source>
</evidence>
<comment type="caution">
    <text evidence="1">The sequence shown here is derived from an EMBL/GenBank/DDBJ whole genome shotgun (WGS) entry which is preliminary data.</text>
</comment>
<accession>A0ACC3YQH5</accession>
<name>A0ACC3YQH5_COLTU</name>